<organism evidence="2 3">
    <name type="scientific">Terfezia boudieri ATCC MYA-4762</name>
    <dbReference type="NCBI Taxonomy" id="1051890"/>
    <lineage>
        <taxon>Eukaryota</taxon>
        <taxon>Fungi</taxon>
        <taxon>Dikarya</taxon>
        <taxon>Ascomycota</taxon>
        <taxon>Pezizomycotina</taxon>
        <taxon>Pezizomycetes</taxon>
        <taxon>Pezizales</taxon>
        <taxon>Pezizaceae</taxon>
        <taxon>Terfezia</taxon>
    </lineage>
</organism>
<proteinExistence type="predicted"/>
<feature type="compositionally biased region" description="Polar residues" evidence="1">
    <location>
        <begin position="1"/>
        <end position="12"/>
    </location>
</feature>
<protein>
    <submittedName>
        <fullName evidence="2">Uncharacterized protein</fullName>
    </submittedName>
</protein>
<evidence type="ECO:0000313" key="2">
    <source>
        <dbReference type="EMBL" id="RPB19387.1"/>
    </source>
</evidence>
<dbReference type="InParanoid" id="A0A3N4L904"/>
<accession>A0A3N4L904</accession>
<dbReference type="OrthoDB" id="10463314at2759"/>
<feature type="region of interest" description="Disordered" evidence="1">
    <location>
        <begin position="1"/>
        <end position="49"/>
    </location>
</feature>
<evidence type="ECO:0000313" key="3">
    <source>
        <dbReference type="Proteomes" id="UP000267821"/>
    </source>
</evidence>
<dbReference type="AlphaFoldDB" id="A0A3N4L904"/>
<keyword evidence="3" id="KW-1185">Reference proteome</keyword>
<dbReference type="EMBL" id="ML121589">
    <property type="protein sequence ID" value="RPB19387.1"/>
    <property type="molecule type" value="Genomic_DNA"/>
</dbReference>
<reference evidence="2 3" key="1">
    <citation type="journal article" date="2018" name="Nat. Ecol. Evol.">
        <title>Pezizomycetes genomes reveal the molecular basis of ectomycorrhizal truffle lifestyle.</title>
        <authorList>
            <person name="Murat C."/>
            <person name="Payen T."/>
            <person name="Noel B."/>
            <person name="Kuo A."/>
            <person name="Morin E."/>
            <person name="Chen J."/>
            <person name="Kohler A."/>
            <person name="Krizsan K."/>
            <person name="Balestrini R."/>
            <person name="Da Silva C."/>
            <person name="Montanini B."/>
            <person name="Hainaut M."/>
            <person name="Levati E."/>
            <person name="Barry K.W."/>
            <person name="Belfiori B."/>
            <person name="Cichocki N."/>
            <person name="Clum A."/>
            <person name="Dockter R.B."/>
            <person name="Fauchery L."/>
            <person name="Guy J."/>
            <person name="Iotti M."/>
            <person name="Le Tacon F."/>
            <person name="Lindquist E.A."/>
            <person name="Lipzen A."/>
            <person name="Malagnac F."/>
            <person name="Mello A."/>
            <person name="Molinier V."/>
            <person name="Miyauchi S."/>
            <person name="Poulain J."/>
            <person name="Riccioni C."/>
            <person name="Rubini A."/>
            <person name="Sitrit Y."/>
            <person name="Splivallo R."/>
            <person name="Traeger S."/>
            <person name="Wang M."/>
            <person name="Zifcakova L."/>
            <person name="Wipf D."/>
            <person name="Zambonelli A."/>
            <person name="Paolocci F."/>
            <person name="Nowrousian M."/>
            <person name="Ottonello S."/>
            <person name="Baldrian P."/>
            <person name="Spatafora J.W."/>
            <person name="Henrissat B."/>
            <person name="Nagy L.G."/>
            <person name="Aury J.M."/>
            <person name="Wincker P."/>
            <person name="Grigoriev I.V."/>
            <person name="Bonfante P."/>
            <person name="Martin F.M."/>
        </authorList>
    </citation>
    <scope>NUCLEOTIDE SEQUENCE [LARGE SCALE GENOMIC DNA]</scope>
    <source>
        <strain evidence="2 3">ATCC MYA-4762</strain>
    </source>
</reference>
<sequence>MTPPTQLRNEISFNDDIDDLDEIDNEGDRSSSESDEDENKTSTPTSILAPGIGKWTRAFASIPGIHQGITNVTQKIIEQYTLYKKPLLILECMSKSTNRKSISGEGAGS</sequence>
<name>A0A3N4L904_9PEZI</name>
<feature type="compositionally biased region" description="Acidic residues" evidence="1">
    <location>
        <begin position="13"/>
        <end position="25"/>
    </location>
</feature>
<evidence type="ECO:0000256" key="1">
    <source>
        <dbReference type="SAM" id="MobiDB-lite"/>
    </source>
</evidence>
<dbReference type="Proteomes" id="UP000267821">
    <property type="component" value="Unassembled WGS sequence"/>
</dbReference>
<gene>
    <name evidence="2" type="ORF">L211DRAFT_853202</name>
</gene>